<comment type="caution">
    <text evidence="1">The sequence shown here is derived from an EMBL/GenBank/DDBJ whole genome shotgun (WGS) entry which is preliminary data.</text>
</comment>
<protein>
    <submittedName>
        <fullName evidence="1">Uncharacterized protein</fullName>
    </submittedName>
</protein>
<dbReference type="Gene3D" id="3.30.460.40">
    <property type="match status" value="1"/>
</dbReference>
<organism evidence="1 2">
    <name type="scientific">Agaricus bisporus var. burnettii</name>
    <dbReference type="NCBI Taxonomy" id="192524"/>
    <lineage>
        <taxon>Eukaryota</taxon>
        <taxon>Fungi</taxon>
        <taxon>Dikarya</taxon>
        <taxon>Basidiomycota</taxon>
        <taxon>Agaricomycotina</taxon>
        <taxon>Agaricomycetes</taxon>
        <taxon>Agaricomycetidae</taxon>
        <taxon>Agaricales</taxon>
        <taxon>Agaricineae</taxon>
        <taxon>Agaricaceae</taxon>
        <taxon>Agaricus</taxon>
    </lineage>
</organism>
<name>A0A8H7EWP8_AGABI</name>
<evidence type="ECO:0000313" key="2">
    <source>
        <dbReference type="Proteomes" id="UP000629468"/>
    </source>
</evidence>
<proteinExistence type="predicted"/>
<evidence type="ECO:0000313" key="1">
    <source>
        <dbReference type="EMBL" id="KAF7761349.1"/>
    </source>
</evidence>
<reference evidence="1 2" key="1">
    <citation type="journal article" name="Sci. Rep.">
        <title>Telomere-to-telomere assembled and centromere annotated genomes of the two main subspecies of the button mushroom Agaricus bisporus reveal especially polymorphic chromosome ends.</title>
        <authorList>
            <person name="Sonnenberg A.S.M."/>
            <person name="Sedaghat-Telgerd N."/>
            <person name="Lavrijssen B."/>
            <person name="Ohm R.A."/>
            <person name="Hendrickx P.M."/>
            <person name="Scholtmeijer K."/>
            <person name="Baars J.J.P."/>
            <person name="van Peer A."/>
        </authorList>
    </citation>
    <scope>NUCLEOTIDE SEQUENCE [LARGE SCALE GENOMIC DNA]</scope>
    <source>
        <strain evidence="1 2">H119_p4</strain>
    </source>
</reference>
<dbReference type="InterPro" id="IPR043519">
    <property type="entry name" value="NT_sf"/>
</dbReference>
<sequence length="282" mass="32494">MREKLVQVLQNLANPDSSEGYIDLITITMWKYKVYIPTAEEIQRTARAVIRVLQEHDFECCLIGSTAAAIYGAENRNPRDVDVVILNASRHNPKPNPGQILNLSPSEGETELEEIKNLIIENSCSDFYLKPSKDPTAKYQILYYILTPSVTDPSNPLHRACKVDLLLPGVLGIPQILPPESMHHDAYFPELPLIPFLVLLTLKVRAWSEHRVHYQARMRDKVKYEESDIKELLDLGVNEYMVRVRQLEAWVGKTWVREMKEKWGSRSKVNGVYPRKHKYDAE</sequence>
<dbReference type="Proteomes" id="UP000629468">
    <property type="component" value="Unassembled WGS sequence"/>
</dbReference>
<dbReference type="EMBL" id="JABXXO010000013">
    <property type="protein sequence ID" value="KAF7761349.1"/>
    <property type="molecule type" value="Genomic_DNA"/>
</dbReference>
<dbReference type="SUPFAM" id="SSF81301">
    <property type="entry name" value="Nucleotidyltransferase"/>
    <property type="match status" value="1"/>
</dbReference>
<dbReference type="AlphaFoldDB" id="A0A8H7EWP8"/>
<gene>
    <name evidence="1" type="ORF">Agabi119p4_9341</name>
</gene>
<accession>A0A8H7EWP8</accession>